<comment type="caution">
    <text evidence="2">The sequence shown here is derived from an EMBL/GenBank/DDBJ whole genome shotgun (WGS) entry which is preliminary data.</text>
</comment>
<name>A0AAD8GVU0_9APIA</name>
<sequence length="281" mass="32176">MVADMKPGFIRFPGGCFVEGEWLRNAFRWKETVGPWEERPGHFGDVWNYWTDDGLGHFEFFQMAEDLGAVPIWVFNNGISHQDEVETSNILPFIQIQQIEDQKYRDLCTRYQQTSCPHSEAALNAKNYGPQRSESYESFEKYSAQSGVNNLTTERTNKLELLMSILGLDAIRKVFHITAVASDETGAFQLSLGDQPTRVILHKRAVQLLKEVEKEEAFPADFKKLRKEKFTVKIVIKEVNVMNSAPIYKVTSICRGFINHNSKDGNSETMETDKTQVILLL</sequence>
<protein>
    <recommendedName>
        <fullName evidence="1">Alpha-L-arabinofuranosidase 1 catalytic domain-containing protein</fullName>
    </recommendedName>
</protein>
<dbReference type="Proteomes" id="UP001237642">
    <property type="component" value="Unassembled WGS sequence"/>
</dbReference>
<dbReference type="Gene3D" id="2.40.50.140">
    <property type="entry name" value="Nucleic acid-binding proteins"/>
    <property type="match status" value="1"/>
</dbReference>
<reference evidence="2" key="1">
    <citation type="submission" date="2023-02" db="EMBL/GenBank/DDBJ databases">
        <title>Genome of toxic invasive species Heracleum sosnowskyi carries increased number of genes despite the absence of recent whole-genome duplications.</title>
        <authorList>
            <person name="Schelkunov M."/>
            <person name="Shtratnikova V."/>
            <person name="Makarenko M."/>
            <person name="Klepikova A."/>
            <person name="Omelchenko D."/>
            <person name="Novikova G."/>
            <person name="Obukhova E."/>
            <person name="Bogdanov V."/>
            <person name="Penin A."/>
            <person name="Logacheva M."/>
        </authorList>
    </citation>
    <scope>NUCLEOTIDE SEQUENCE</scope>
    <source>
        <strain evidence="2">Hsosn_3</strain>
        <tissue evidence="2">Leaf</tissue>
    </source>
</reference>
<gene>
    <name evidence="2" type="ORF">POM88_048229</name>
</gene>
<dbReference type="GO" id="GO:0046556">
    <property type="term" value="F:alpha-L-arabinofuranosidase activity"/>
    <property type="evidence" value="ECO:0007669"/>
    <property type="project" value="TreeGrafter"/>
</dbReference>
<reference evidence="2" key="2">
    <citation type="submission" date="2023-05" db="EMBL/GenBank/DDBJ databases">
        <authorList>
            <person name="Schelkunov M.I."/>
        </authorList>
    </citation>
    <scope>NUCLEOTIDE SEQUENCE</scope>
    <source>
        <strain evidence="2">Hsosn_3</strain>
        <tissue evidence="2">Leaf</tissue>
    </source>
</reference>
<evidence type="ECO:0000259" key="1">
    <source>
        <dbReference type="Pfam" id="PF22848"/>
    </source>
</evidence>
<dbReference type="SUPFAM" id="SSF51445">
    <property type="entry name" value="(Trans)glycosidases"/>
    <property type="match status" value="1"/>
</dbReference>
<dbReference type="InterPro" id="IPR055235">
    <property type="entry name" value="ASD1_cat"/>
</dbReference>
<dbReference type="Pfam" id="PF22848">
    <property type="entry name" value="ASD1_dom"/>
    <property type="match status" value="1"/>
</dbReference>
<feature type="domain" description="Alpha-L-arabinofuranosidase 1 catalytic" evidence="1">
    <location>
        <begin position="2"/>
        <end position="98"/>
    </location>
</feature>
<dbReference type="AlphaFoldDB" id="A0AAD8GVU0"/>
<dbReference type="PANTHER" id="PTHR31776">
    <property type="entry name" value="ALPHA-L-ARABINOFURANOSIDASE 1"/>
    <property type="match status" value="1"/>
</dbReference>
<accession>A0AAD8GVU0</accession>
<dbReference type="InterPro" id="IPR012340">
    <property type="entry name" value="NA-bd_OB-fold"/>
</dbReference>
<proteinExistence type="predicted"/>
<dbReference type="InterPro" id="IPR051563">
    <property type="entry name" value="Glycosyl_Hydrolase_51"/>
</dbReference>
<organism evidence="2 3">
    <name type="scientific">Heracleum sosnowskyi</name>
    <dbReference type="NCBI Taxonomy" id="360622"/>
    <lineage>
        <taxon>Eukaryota</taxon>
        <taxon>Viridiplantae</taxon>
        <taxon>Streptophyta</taxon>
        <taxon>Embryophyta</taxon>
        <taxon>Tracheophyta</taxon>
        <taxon>Spermatophyta</taxon>
        <taxon>Magnoliopsida</taxon>
        <taxon>eudicotyledons</taxon>
        <taxon>Gunneridae</taxon>
        <taxon>Pentapetalae</taxon>
        <taxon>asterids</taxon>
        <taxon>campanulids</taxon>
        <taxon>Apiales</taxon>
        <taxon>Apiaceae</taxon>
        <taxon>Apioideae</taxon>
        <taxon>apioid superclade</taxon>
        <taxon>Tordylieae</taxon>
        <taxon>Tordyliinae</taxon>
        <taxon>Heracleum</taxon>
    </lineage>
</organism>
<keyword evidence="3" id="KW-1185">Reference proteome</keyword>
<evidence type="ECO:0000313" key="3">
    <source>
        <dbReference type="Proteomes" id="UP001237642"/>
    </source>
</evidence>
<dbReference type="InterPro" id="IPR017853">
    <property type="entry name" value="GH"/>
</dbReference>
<dbReference type="Gene3D" id="3.20.20.80">
    <property type="entry name" value="Glycosidases"/>
    <property type="match status" value="1"/>
</dbReference>
<dbReference type="EMBL" id="JAUIZM010000011">
    <property type="protein sequence ID" value="KAK1354973.1"/>
    <property type="molecule type" value="Genomic_DNA"/>
</dbReference>
<dbReference type="PANTHER" id="PTHR31776:SF0">
    <property type="entry name" value="ALPHA-L-ARABINOFURANOSIDASE 1"/>
    <property type="match status" value="1"/>
</dbReference>
<evidence type="ECO:0000313" key="2">
    <source>
        <dbReference type="EMBL" id="KAK1354973.1"/>
    </source>
</evidence>